<keyword evidence="3" id="KW-1185">Reference proteome</keyword>
<dbReference type="EMBL" id="LYCR01000206">
    <property type="protein sequence ID" value="OGM39441.1"/>
    <property type="molecule type" value="Genomic_DNA"/>
</dbReference>
<dbReference type="OrthoDB" id="4339014at2759"/>
<evidence type="ECO:0000256" key="1">
    <source>
        <dbReference type="SAM" id="MobiDB-lite"/>
    </source>
</evidence>
<feature type="compositionally biased region" description="Polar residues" evidence="1">
    <location>
        <begin position="317"/>
        <end position="327"/>
    </location>
</feature>
<feature type="region of interest" description="Disordered" evidence="1">
    <location>
        <begin position="446"/>
        <end position="470"/>
    </location>
</feature>
<accession>A0A1F7ZJ18</accession>
<name>A0A1F7ZJ18_9EURO</name>
<dbReference type="AlphaFoldDB" id="A0A1F7ZJ18"/>
<feature type="compositionally biased region" description="Polar residues" evidence="1">
    <location>
        <begin position="362"/>
        <end position="387"/>
    </location>
</feature>
<feature type="region of interest" description="Disordered" evidence="1">
    <location>
        <begin position="109"/>
        <end position="173"/>
    </location>
</feature>
<feature type="compositionally biased region" description="Polar residues" evidence="1">
    <location>
        <begin position="118"/>
        <end position="131"/>
    </location>
</feature>
<reference evidence="2 3" key="1">
    <citation type="journal article" date="2016" name="Genome Biol. Evol.">
        <title>Draft genome sequence of an aflatoxigenic Aspergillus species, A. bombycis.</title>
        <authorList>
            <person name="Moore G.G."/>
            <person name="Mack B.M."/>
            <person name="Beltz S.B."/>
            <person name="Gilbert M.K."/>
        </authorList>
    </citation>
    <scope>NUCLEOTIDE SEQUENCE [LARGE SCALE GENOMIC DNA]</scope>
    <source>
        <strain evidence="3">NRRL 26010</strain>
    </source>
</reference>
<feature type="compositionally biased region" description="Basic and acidic residues" evidence="1">
    <location>
        <begin position="294"/>
        <end position="310"/>
    </location>
</feature>
<feature type="compositionally biased region" description="Polar residues" evidence="1">
    <location>
        <begin position="225"/>
        <end position="239"/>
    </location>
</feature>
<feature type="compositionally biased region" description="Basic and acidic residues" evidence="1">
    <location>
        <begin position="132"/>
        <end position="141"/>
    </location>
</feature>
<feature type="region of interest" description="Disordered" evidence="1">
    <location>
        <begin position="186"/>
        <end position="252"/>
    </location>
</feature>
<protein>
    <submittedName>
        <fullName evidence="2">Uncharacterized protein</fullName>
    </submittedName>
</protein>
<dbReference type="Proteomes" id="UP000179179">
    <property type="component" value="Unassembled WGS sequence"/>
</dbReference>
<feature type="compositionally biased region" description="Polar residues" evidence="1">
    <location>
        <begin position="186"/>
        <end position="201"/>
    </location>
</feature>
<feature type="region of interest" description="Disordered" evidence="1">
    <location>
        <begin position="275"/>
        <end position="411"/>
    </location>
</feature>
<dbReference type="GeneID" id="34455354"/>
<gene>
    <name evidence="2" type="ORF">ABOM_011964</name>
</gene>
<comment type="caution">
    <text evidence="2">The sequence shown here is derived from an EMBL/GenBank/DDBJ whole genome shotgun (WGS) entry which is preliminary data.</text>
</comment>
<sequence>MDSIHIHVDGTANKLARSFENTNNWSTDQILRQTGHLSDLMRKLNNRVMSDTEVTRELQRVMMEVKIQVGAIQREQRQMEDRMTQLFQCEYHKLKGEINVLASTVRSNLPHDPAQDARSMNTRLQGSQDFTKGSKDNERPQQFRKMKSRQMKREDVVTKKKESRGGEEHNCESVALSEYAEEHTLTDNVPTPMSAFPTPSSHGDDWKDHFTESHPRRLILKDPSKISTGSPEPLPSSSIKGKERAASSKTLVHKASTEIMKFPAKMGLFYPFRRGRDRRSSESKIASHSLPPTKRSDDKTSEERESRKQEPLPFTPPTQTSAIATTATEHRQVEVSPSRVHPALRNPAQQQIMAERERLKTQDTMTPRQLLRSSRSFQDLNSRSRNAASCDWIDSSTESPSKSTTRSQNQQDLAMGFLALSTASLRPSATEDSPLTTFAEARMSRASDVSFGYRGPTPPPRESEASESSLPTWYQAAYAYKSIERPEND</sequence>
<proteinExistence type="predicted"/>
<organism evidence="2 3">
    <name type="scientific">Aspergillus bombycis</name>
    <dbReference type="NCBI Taxonomy" id="109264"/>
    <lineage>
        <taxon>Eukaryota</taxon>
        <taxon>Fungi</taxon>
        <taxon>Dikarya</taxon>
        <taxon>Ascomycota</taxon>
        <taxon>Pezizomycotina</taxon>
        <taxon>Eurotiomycetes</taxon>
        <taxon>Eurotiomycetidae</taxon>
        <taxon>Eurotiales</taxon>
        <taxon>Aspergillaceae</taxon>
        <taxon>Aspergillus</taxon>
    </lineage>
</organism>
<evidence type="ECO:0000313" key="3">
    <source>
        <dbReference type="Proteomes" id="UP000179179"/>
    </source>
</evidence>
<feature type="compositionally biased region" description="Basic and acidic residues" evidence="1">
    <location>
        <begin position="202"/>
        <end position="224"/>
    </location>
</feature>
<dbReference type="RefSeq" id="XP_022383158.1">
    <property type="nucleotide sequence ID" value="XM_022539092.1"/>
</dbReference>
<feature type="compositionally biased region" description="Basic and acidic residues" evidence="1">
    <location>
        <begin position="151"/>
        <end position="171"/>
    </location>
</feature>
<feature type="compositionally biased region" description="Polar residues" evidence="1">
    <location>
        <begin position="394"/>
        <end position="411"/>
    </location>
</feature>
<evidence type="ECO:0000313" key="2">
    <source>
        <dbReference type="EMBL" id="OGM39441.1"/>
    </source>
</evidence>